<evidence type="ECO:0008006" key="5">
    <source>
        <dbReference type="Google" id="ProtNLM"/>
    </source>
</evidence>
<organism evidence="3 4">
    <name type="scientific">Bacteroides reticulotermitis</name>
    <dbReference type="NCBI Taxonomy" id="1133319"/>
    <lineage>
        <taxon>Bacteria</taxon>
        <taxon>Pseudomonadati</taxon>
        <taxon>Bacteroidota</taxon>
        <taxon>Bacteroidia</taxon>
        <taxon>Bacteroidales</taxon>
        <taxon>Bacteroidaceae</taxon>
        <taxon>Bacteroides</taxon>
    </lineage>
</organism>
<keyword evidence="2" id="KW-0812">Transmembrane</keyword>
<dbReference type="InterPro" id="IPR025050">
    <property type="entry name" value="TraL_transposon"/>
</dbReference>
<evidence type="ECO:0000313" key="3">
    <source>
        <dbReference type="EMBL" id="MBB4045756.1"/>
    </source>
</evidence>
<protein>
    <recommendedName>
        <fullName evidence="5">DUF3989 domain-containing protein</fullName>
    </recommendedName>
</protein>
<sequence>MKRKRDLVRRTDVRIRMFCRKLPEKQRIILVATASVLFALGCLYAVFSSLSDFGHSGDGLEIEHIRPLEPEKPGIPVNHENNHFKDYYDDGHSENQDTARIES</sequence>
<dbReference type="Pfam" id="PF13150">
    <property type="entry name" value="TraL_transposon"/>
    <property type="match status" value="1"/>
</dbReference>
<keyword evidence="2" id="KW-1133">Transmembrane helix</keyword>
<dbReference type="RefSeq" id="WP_044163685.1">
    <property type="nucleotide sequence ID" value="NZ_JACIER010000018.1"/>
</dbReference>
<gene>
    <name evidence="3" type="ORF">GGR06_003578</name>
</gene>
<feature type="transmembrane region" description="Helical" evidence="2">
    <location>
        <begin position="28"/>
        <end position="47"/>
    </location>
</feature>
<keyword evidence="4" id="KW-1185">Reference proteome</keyword>
<keyword evidence="2" id="KW-0472">Membrane</keyword>
<dbReference type="Proteomes" id="UP000560658">
    <property type="component" value="Unassembled WGS sequence"/>
</dbReference>
<dbReference type="AlphaFoldDB" id="A0A840D2B0"/>
<evidence type="ECO:0000256" key="1">
    <source>
        <dbReference type="SAM" id="MobiDB-lite"/>
    </source>
</evidence>
<dbReference type="EMBL" id="JACIER010000018">
    <property type="protein sequence ID" value="MBB4045756.1"/>
    <property type="molecule type" value="Genomic_DNA"/>
</dbReference>
<feature type="region of interest" description="Disordered" evidence="1">
    <location>
        <begin position="71"/>
        <end position="103"/>
    </location>
</feature>
<name>A0A840D2B0_9BACE</name>
<evidence type="ECO:0000313" key="4">
    <source>
        <dbReference type="Proteomes" id="UP000560658"/>
    </source>
</evidence>
<comment type="caution">
    <text evidence="3">The sequence shown here is derived from an EMBL/GenBank/DDBJ whole genome shotgun (WGS) entry which is preliminary data.</text>
</comment>
<accession>A0A840D2B0</accession>
<feature type="compositionally biased region" description="Basic and acidic residues" evidence="1">
    <location>
        <begin position="80"/>
        <end position="103"/>
    </location>
</feature>
<evidence type="ECO:0000256" key="2">
    <source>
        <dbReference type="SAM" id="Phobius"/>
    </source>
</evidence>
<reference evidence="3" key="1">
    <citation type="submission" date="2020-08" db="EMBL/GenBank/DDBJ databases">
        <title>Genomic Encyclopedia of Type Strains, Phase IV (KMG-IV): sequencing the most valuable type-strain genomes for metagenomic binning, comparative biology and taxonomic classification.</title>
        <authorList>
            <person name="Goeker M."/>
        </authorList>
    </citation>
    <scope>NUCLEOTIDE SEQUENCE [LARGE SCALE GENOMIC DNA]</scope>
    <source>
        <strain evidence="3">DSM 105720</strain>
    </source>
</reference>
<proteinExistence type="predicted"/>